<dbReference type="GO" id="GO:0003677">
    <property type="term" value="F:DNA binding"/>
    <property type="evidence" value="ECO:0007669"/>
    <property type="project" value="UniProtKB-UniRule"/>
</dbReference>
<proteinExistence type="predicted"/>
<dbReference type="InterPro" id="IPR001647">
    <property type="entry name" value="HTH_TetR"/>
</dbReference>
<dbReference type="PANTHER" id="PTHR47506">
    <property type="entry name" value="TRANSCRIPTIONAL REGULATORY PROTEIN"/>
    <property type="match status" value="1"/>
</dbReference>
<evidence type="ECO:0000256" key="4">
    <source>
        <dbReference type="PROSITE-ProRule" id="PRU00335"/>
    </source>
</evidence>
<gene>
    <name evidence="6" type="ORF">FEM01_04785</name>
</gene>
<dbReference type="PROSITE" id="PS50977">
    <property type="entry name" value="HTH_TETR_2"/>
    <property type="match status" value="1"/>
</dbReference>
<comment type="caution">
    <text evidence="6">The sequence shown here is derived from an EMBL/GenBank/DDBJ whole genome shotgun (WGS) entry which is preliminary data.</text>
</comment>
<evidence type="ECO:0000256" key="3">
    <source>
        <dbReference type="ARBA" id="ARBA00023163"/>
    </source>
</evidence>
<keyword evidence="2 4" id="KW-0238">DNA-binding</keyword>
<accession>A0A5R8ZIA0</accession>
<keyword evidence="1" id="KW-0805">Transcription regulation</keyword>
<protein>
    <submittedName>
        <fullName evidence="6">Helix-turn-helix transcriptional regulator</fullName>
    </submittedName>
</protein>
<dbReference type="Gene3D" id="1.10.357.10">
    <property type="entry name" value="Tetracycline Repressor, domain 2"/>
    <property type="match status" value="1"/>
</dbReference>
<evidence type="ECO:0000313" key="6">
    <source>
        <dbReference type="EMBL" id="TLP65500.1"/>
    </source>
</evidence>
<dbReference type="AlphaFoldDB" id="A0A5R8ZIA0"/>
<dbReference type="InterPro" id="IPR009057">
    <property type="entry name" value="Homeodomain-like_sf"/>
</dbReference>
<dbReference type="PRINTS" id="PR00455">
    <property type="entry name" value="HTHTETR"/>
</dbReference>
<evidence type="ECO:0000256" key="2">
    <source>
        <dbReference type="ARBA" id="ARBA00023125"/>
    </source>
</evidence>
<sequence length="230" mass="25096">MGQHTSYLTAAAQATTIAPRFARRPARPAGVTLLKALSPSAARVCDAAVEHFADHGYDASSLTEVAQLAGMRKASLYAHFANKDALFVATYQRALAHETAFVEAAFGHEAAASIAPGHWLVLHLAERYQASANLRFVLRTAFLPPADIKPIVTSAFERYLDGVREGFCQALRARYRWADNGGTRLEMYADAYLGIIDSLHVELMYADPSVYARRAASLLKILDDSLSLNP</sequence>
<feature type="DNA-binding region" description="H-T-H motif" evidence="4">
    <location>
        <begin position="61"/>
        <end position="80"/>
    </location>
</feature>
<keyword evidence="7" id="KW-1185">Reference proteome</keyword>
<feature type="domain" description="HTH tetR-type" evidence="5">
    <location>
        <begin position="38"/>
        <end position="98"/>
    </location>
</feature>
<dbReference type="OrthoDB" id="4541465at2"/>
<dbReference type="Gene3D" id="1.10.10.60">
    <property type="entry name" value="Homeodomain-like"/>
    <property type="match status" value="1"/>
</dbReference>
<organism evidence="6 7">
    <name type="scientific">Pseudomonas mosselii</name>
    <dbReference type="NCBI Taxonomy" id="78327"/>
    <lineage>
        <taxon>Bacteria</taxon>
        <taxon>Pseudomonadati</taxon>
        <taxon>Pseudomonadota</taxon>
        <taxon>Gammaproteobacteria</taxon>
        <taxon>Pseudomonadales</taxon>
        <taxon>Pseudomonadaceae</taxon>
        <taxon>Pseudomonas</taxon>
    </lineage>
</organism>
<name>A0A5R8ZIA0_9PSED</name>
<dbReference type="SUPFAM" id="SSF46689">
    <property type="entry name" value="Homeodomain-like"/>
    <property type="match status" value="1"/>
</dbReference>
<keyword evidence="3" id="KW-0804">Transcription</keyword>
<dbReference type="Pfam" id="PF00440">
    <property type="entry name" value="TetR_N"/>
    <property type="match status" value="1"/>
</dbReference>
<evidence type="ECO:0000259" key="5">
    <source>
        <dbReference type="PROSITE" id="PS50977"/>
    </source>
</evidence>
<reference evidence="6 7" key="1">
    <citation type="submission" date="2019-05" db="EMBL/GenBank/DDBJ databases">
        <title>Pseudomonas sp. SC006 isolated from lettuce that can produce HBGAs.</title>
        <authorList>
            <person name="Wang D."/>
            <person name="Liao N."/>
            <person name="Liu D."/>
            <person name="Zhang Z."/>
            <person name="Zou S."/>
        </authorList>
    </citation>
    <scope>NUCLEOTIDE SEQUENCE [LARGE SCALE GENOMIC DNA]</scope>
    <source>
        <strain evidence="6 7">SC006</strain>
    </source>
</reference>
<dbReference type="EMBL" id="VAUO01000001">
    <property type="protein sequence ID" value="TLP65500.1"/>
    <property type="molecule type" value="Genomic_DNA"/>
</dbReference>
<dbReference type="Proteomes" id="UP000309819">
    <property type="component" value="Unassembled WGS sequence"/>
</dbReference>
<evidence type="ECO:0000256" key="1">
    <source>
        <dbReference type="ARBA" id="ARBA00023015"/>
    </source>
</evidence>
<evidence type="ECO:0000313" key="7">
    <source>
        <dbReference type="Proteomes" id="UP000309819"/>
    </source>
</evidence>
<dbReference type="PANTHER" id="PTHR47506:SF1">
    <property type="entry name" value="HTH-TYPE TRANSCRIPTIONAL REGULATOR YJDC"/>
    <property type="match status" value="1"/>
</dbReference>